<proteinExistence type="predicted"/>
<sequence>MARAASTRGSRPHQHPPGSAAVGSGAAVDKRTRFKSLSLSASLLQRPPPPRVFRACSQLGAASGTRPPRRFPKFKHTAYHFMHMLGYNTPRYTAVCAVRLGSFAACIRPSAPSQPEPSKCASTRVAVLGSEPAHKTANSSRTAWGCRTSRWRPTADIEGYKEHAGAGLDDNRCTI</sequence>
<evidence type="ECO:0000313" key="3">
    <source>
        <dbReference type="Proteomes" id="UP000799779"/>
    </source>
</evidence>
<feature type="region of interest" description="Disordered" evidence="1">
    <location>
        <begin position="1"/>
        <end position="27"/>
    </location>
</feature>
<gene>
    <name evidence="2" type="ORF">P154DRAFT_579832</name>
</gene>
<evidence type="ECO:0000256" key="1">
    <source>
        <dbReference type="SAM" id="MobiDB-lite"/>
    </source>
</evidence>
<dbReference type="AlphaFoldDB" id="A0A6A5W6H5"/>
<protein>
    <submittedName>
        <fullName evidence="2">Uncharacterized protein</fullName>
    </submittedName>
</protein>
<dbReference type="EMBL" id="ML977625">
    <property type="protein sequence ID" value="KAF1996409.1"/>
    <property type="molecule type" value="Genomic_DNA"/>
</dbReference>
<evidence type="ECO:0000313" key="2">
    <source>
        <dbReference type="EMBL" id="KAF1996409.1"/>
    </source>
</evidence>
<organism evidence="2 3">
    <name type="scientific">Amniculicola lignicola CBS 123094</name>
    <dbReference type="NCBI Taxonomy" id="1392246"/>
    <lineage>
        <taxon>Eukaryota</taxon>
        <taxon>Fungi</taxon>
        <taxon>Dikarya</taxon>
        <taxon>Ascomycota</taxon>
        <taxon>Pezizomycotina</taxon>
        <taxon>Dothideomycetes</taxon>
        <taxon>Pleosporomycetidae</taxon>
        <taxon>Pleosporales</taxon>
        <taxon>Amniculicolaceae</taxon>
        <taxon>Amniculicola</taxon>
    </lineage>
</organism>
<accession>A0A6A5W6H5</accession>
<reference evidence="2" key="1">
    <citation type="journal article" date="2020" name="Stud. Mycol.">
        <title>101 Dothideomycetes genomes: a test case for predicting lifestyles and emergence of pathogens.</title>
        <authorList>
            <person name="Haridas S."/>
            <person name="Albert R."/>
            <person name="Binder M."/>
            <person name="Bloem J."/>
            <person name="Labutti K."/>
            <person name="Salamov A."/>
            <person name="Andreopoulos B."/>
            <person name="Baker S."/>
            <person name="Barry K."/>
            <person name="Bills G."/>
            <person name="Bluhm B."/>
            <person name="Cannon C."/>
            <person name="Castanera R."/>
            <person name="Culley D."/>
            <person name="Daum C."/>
            <person name="Ezra D."/>
            <person name="Gonzalez J."/>
            <person name="Henrissat B."/>
            <person name="Kuo A."/>
            <person name="Liang C."/>
            <person name="Lipzen A."/>
            <person name="Lutzoni F."/>
            <person name="Magnuson J."/>
            <person name="Mondo S."/>
            <person name="Nolan M."/>
            <person name="Ohm R."/>
            <person name="Pangilinan J."/>
            <person name="Park H.-J."/>
            <person name="Ramirez L."/>
            <person name="Alfaro M."/>
            <person name="Sun H."/>
            <person name="Tritt A."/>
            <person name="Yoshinaga Y."/>
            <person name="Zwiers L.-H."/>
            <person name="Turgeon B."/>
            <person name="Goodwin S."/>
            <person name="Spatafora J."/>
            <person name="Crous P."/>
            <person name="Grigoriev I."/>
        </authorList>
    </citation>
    <scope>NUCLEOTIDE SEQUENCE</scope>
    <source>
        <strain evidence="2">CBS 123094</strain>
    </source>
</reference>
<keyword evidence="3" id="KW-1185">Reference proteome</keyword>
<feature type="compositionally biased region" description="Low complexity" evidence="1">
    <location>
        <begin position="18"/>
        <end position="27"/>
    </location>
</feature>
<name>A0A6A5W6H5_9PLEO</name>
<dbReference type="Proteomes" id="UP000799779">
    <property type="component" value="Unassembled WGS sequence"/>
</dbReference>